<keyword evidence="1" id="KW-0378">Hydrolase</keyword>
<keyword evidence="1" id="KW-0540">Nuclease</keyword>
<dbReference type="RefSeq" id="WP_164200094.1">
    <property type="nucleotide sequence ID" value="NZ_JAAGMP010000256.1"/>
</dbReference>
<comment type="caution">
    <text evidence="1">The sequence shown here is derived from an EMBL/GenBank/DDBJ whole genome shotgun (WGS) entry which is preliminary data.</text>
</comment>
<accession>A0A7K3RQY8</accession>
<dbReference type="GO" id="GO:0009036">
    <property type="term" value="F:type II site-specific deoxyribonuclease activity"/>
    <property type="evidence" value="ECO:0007669"/>
    <property type="project" value="InterPro"/>
</dbReference>
<gene>
    <name evidence="1" type="ORF">G3I50_04935</name>
</gene>
<sequence>MVQTWKFPREWTVEELAGSRAHSEELFRQERKEEGPRAFEGVYREVEPRVREVLQATDDLRSLNGQIFIYDSSIWRALRYFCAPPVSEEDLWTLVGQKFTTVPAALADDTANVISEVLDPVRFPWVGEERPPTYSERESAVMATTALWSLELLRTRRRGTASKRQEAEVAAILEQIGYSLDGKRGDIDVLDVLDRASYSRERKVAGAKCDVPIRLKDGRLLAVECKVSNGPKNSWKRLIRECGGKSETWRQKFGTQVITVAVLAGSFDLSCLVNAQKTDGLWIFWQHDLAAMAEFIQSIEG</sequence>
<organism evidence="1 2">
    <name type="scientific">Streptomyces parvus</name>
    <dbReference type="NCBI Taxonomy" id="66428"/>
    <lineage>
        <taxon>Bacteria</taxon>
        <taxon>Bacillati</taxon>
        <taxon>Actinomycetota</taxon>
        <taxon>Actinomycetes</taxon>
        <taxon>Kitasatosporales</taxon>
        <taxon>Streptomycetaceae</taxon>
        <taxon>Streptomyces</taxon>
    </lineage>
</organism>
<dbReference type="Proteomes" id="UP000469670">
    <property type="component" value="Unassembled WGS sequence"/>
</dbReference>
<evidence type="ECO:0000313" key="2">
    <source>
        <dbReference type="Proteomes" id="UP000469670"/>
    </source>
</evidence>
<evidence type="ECO:0000313" key="1">
    <source>
        <dbReference type="EMBL" id="NEC17609.1"/>
    </source>
</evidence>
<protein>
    <submittedName>
        <fullName evidence="1">XamI family restriction endonuclease</fullName>
    </submittedName>
</protein>
<name>A0A7K3RQY8_9ACTN</name>
<dbReference type="Pfam" id="PF09572">
    <property type="entry name" value="RE_XamI"/>
    <property type="match status" value="1"/>
</dbReference>
<dbReference type="GO" id="GO:0009307">
    <property type="term" value="P:DNA restriction-modification system"/>
    <property type="evidence" value="ECO:0007669"/>
    <property type="project" value="InterPro"/>
</dbReference>
<dbReference type="InterPro" id="IPR019072">
    <property type="entry name" value="Restrct_endonuc_II_XamI"/>
</dbReference>
<proteinExistence type="predicted"/>
<keyword evidence="1" id="KW-0255">Endonuclease</keyword>
<dbReference type="EMBL" id="JAAGMP010000256">
    <property type="protein sequence ID" value="NEC17609.1"/>
    <property type="molecule type" value="Genomic_DNA"/>
</dbReference>
<dbReference type="AlphaFoldDB" id="A0A7K3RQY8"/>
<reference evidence="1 2" key="1">
    <citation type="submission" date="2020-01" db="EMBL/GenBank/DDBJ databases">
        <title>Insect and environment-associated Actinomycetes.</title>
        <authorList>
            <person name="Currrie C."/>
            <person name="Chevrette M."/>
            <person name="Carlson C."/>
            <person name="Stubbendieck R."/>
            <person name="Wendt-Pienkowski E."/>
        </authorList>
    </citation>
    <scope>NUCLEOTIDE SEQUENCE [LARGE SCALE GENOMIC DNA]</scope>
    <source>
        <strain evidence="1 2">SID7590</strain>
    </source>
</reference>
<dbReference type="GO" id="GO:0003677">
    <property type="term" value="F:DNA binding"/>
    <property type="evidence" value="ECO:0007669"/>
    <property type="project" value="InterPro"/>
</dbReference>